<evidence type="ECO:0000313" key="10">
    <source>
        <dbReference type="EMBL" id="CAF4455101.1"/>
    </source>
</evidence>
<evidence type="ECO:0000256" key="3">
    <source>
        <dbReference type="ARBA" id="ARBA00022527"/>
    </source>
</evidence>
<evidence type="ECO:0000259" key="9">
    <source>
        <dbReference type="PROSITE" id="PS50011"/>
    </source>
</evidence>
<dbReference type="Pfam" id="PF00069">
    <property type="entry name" value="Pkinase"/>
    <property type="match status" value="1"/>
</dbReference>
<gene>
    <name evidence="10" type="ORF">OKA104_LOCUS54374</name>
</gene>
<proteinExistence type="predicted"/>
<feature type="domain" description="Protein kinase" evidence="9">
    <location>
        <begin position="2"/>
        <end position="101"/>
    </location>
</feature>
<keyword evidence="3" id="KW-0723">Serine/threonine-protein kinase</keyword>
<keyword evidence="2" id="KW-0963">Cytoplasm</keyword>
<feature type="transmembrane region" description="Helical" evidence="8">
    <location>
        <begin position="79"/>
        <end position="97"/>
    </location>
</feature>
<dbReference type="GO" id="GO:0000422">
    <property type="term" value="P:autophagy of mitochondrion"/>
    <property type="evidence" value="ECO:0007669"/>
    <property type="project" value="TreeGrafter"/>
</dbReference>
<keyword evidence="5" id="KW-0418">Kinase</keyword>
<dbReference type="GO" id="GO:0034727">
    <property type="term" value="P:piecemeal microautophagy of the nucleus"/>
    <property type="evidence" value="ECO:0007669"/>
    <property type="project" value="TreeGrafter"/>
</dbReference>
<comment type="catalytic activity">
    <reaction evidence="6">
        <text>L-threonyl-[protein] + ATP = O-phospho-L-threonyl-[protein] + ADP + H(+)</text>
        <dbReference type="Rhea" id="RHEA:46608"/>
        <dbReference type="Rhea" id="RHEA-COMP:11060"/>
        <dbReference type="Rhea" id="RHEA-COMP:11605"/>
        <dbReference type="ChEBI" id="CHEBI:15378"/>
        <dbReference type="ChEBI" id="CHEBI:30013"/>
        <dbReference type="ChEBI" id="CHEBI:30616"/>
        <dbReference type="ChEBI" id="CHEBI:61977"/>
        <dbReference type="ChEBI" id="CHEBI:456216"/>
        <dbReference type="EC" id="2.7.11.1"/>
    </reaction>
</comment>
<dbReference type="InterPro" id="IPR045269">
    <property type="entry name" value="Atg1-like"/>
</dbReference>
<name>A0A820SKS0_9BILA</name>
<keyword evidence="8" id="KW-1133">Transmembrane helix</keyword>
<dbReference type="Gene3D" id="3.30.200.20">
    <property type="entry name" value="Phosphorylase Kinase, domain 1"/>
    <property type="match status" value="1"/>
</dbReference>
<dbReference type="PANTHER" id="PTHR24348:SF65">
    <property type="entry name" value="SERINE_THREONINE-PROTEIN KINASE ULK3"/>
    <property type="match status" value="1"/>
</dbReference>
<keyword evidence="4" id="KW-0808">Transferase</keyword>
<dbReference type="GO" id="GO:0061709">
    <property type="term" value="P:reticulophagy"/>
    <property type="evidence" value="ECO:0007669"/>
    <property type="project" value="TreeGrafter"/>
</dbReference>
<protein>
    <recommendedName>
        <fullName evidence="1">non-specific serine/threonine protein kinase</fullName>
        <ecNumber evidence="1">2.7.11.1</ecNumber>
    </recommendedName>
</protein>
<evidence type="ECO:0000256" key="2">
    <source>
        <dbReference type="ARBA" id="ARBA00022490"/>
    </source>
</evidence>
<evidence type="ECO:0000256" key="8">
    <source>
        <dbReference type="SAM" id="Phobius"/>
    </source>
</evidence>
<dbReference type="GO" id="GO:0004674">
    <property type="term" value="F:protein serine/threonine kinase activity"/>
    <property type="evidence" value="ECO:0007669"/>
    <property type="project" value="UniProtKB-KW"/>
</dbReference>
<keyword evidence="8" id="KW-0472">Membrane</keyword>
<dbReference type="GO" id="GO:0005524">
    <property type="term" value="F:ATP binding"/>
    <property type="evidence" value="ECO:0007669"/>
    <property type="project" value="InterPro"/>
</dbReference>
<dbReference type="GO" id="GO:0042594">
    <property type="term" value="P:response to starvation"/>
    <property type="evidence" value="ECO:0007669"/>
    <property type="project" value="TreeGrafter"/>
</dbReference>
<dbReference type="PANTHER" id="PTHR24348">
    <property type="entry name" value="SERINE/THREONINE-PROTEIN KINASE UNC-51-RELATED"/>
    <property type="match status" value="1"/>
</dbReference>
<evidence type="ECO:0000256" key="1">
    <source>
        <dbReference type="ARBA" id="ARBA00012513"/>
    </source>
</evidence>
<comment type="catalytic activity">
    <reaction evidence="7">
        <text>L-seryl-[protein] + ATP = O-phospho-L-seryl-[protein] + ADP + H(+)</text>
        <dbReference type="Rhea" id="RHEA:17989"/>
        <dbReference type="Rhea" id="RHEA-COMP:9863"/>
        <dbReference type="Rhea" id="RHEA-COMP:11604"/>
        <dbReference type="ChEBI" id="CHEBI:15378"/>
        <dbReference type="ChEBI" id="CHEBI:29999"/>
        <dbReference type="ChEBI" id="CHEBI:30616"/>
        <dbReference type="ChEBI" id="CHEBI:83421"/>
        <dbReference type="ChEBI" id="CHEBI:456216"/>
        <dbReference type="EC" id="2.7.11.1"/>
    </reaction>
</comment>
<dbReference type="InterPro" id="IPR011009">
    <property type="entry name" value="Kinase-like_dom_sf"/>
</dbReference>
<evidence type="ECO:0000256" key="4">
    <source>
        <dbReference type="ARBA" id="ARBA00022679"/>
    </source>
</evidence>
<dbReference type="EMBL" id="CAJOAY010036109">
    <property type="protein sequence ID" value="CAF4455101.1"/>
    <property type="molecule type" value="Genomic_DNA"/>
</dbReference>
<dbReference type="GO" id="GO:0010506">
    <property type="term" value="P:regulation of autophagy"/>
    <property type="evidence" value="ECO:0007669"/>
    <property type="project" value="InterPro"/>
</dbReference>
<dbReference type="SUPFAM" id="SSF56112">
    <property type="entry name" value="Protein kinase-like (PK-like)"/>
    <property type="match status" value="1"/>
</dbReference>
<dbReference type="PROSITE" id="PS50011">
    <property type="entry name" value="PROTEIN_KINASE_DOM"/>
    <property type="match status" value="1"/>
</dbReference>
<dbReference type="AlphaFoldDB" id="A0A820SKS0"/>
<accession>A0A820SKS0</accession>
<evidence type="ECO:0000313" key="11">
    <source>
        <dbReference type="Proteomes" id="UP000663881"/>
    </source>
</evidence>
<dbReference type="GO" id="GO:0005776">
    <property type="term" value="C:autophagosome"/>
    <property type="evidence" value="ECO:0007669"/>
    <property type="project" value="TreeGrafter"/>
</dbReference>
<dbReference type="Proteomes" id="UP000663881">
    <property type="component" value="Unassembled WGS sequence"/>
</dbReference>
<sequence length="101" mass="11370">GYTFGEKLGAGSYGTVYKARLTPIAQTRPSSAISTRPIFYAIKCISRKALTKTTPDILINEIKLLKHIKHDNIVEMYDFSVNGILVFFEILLIRSFFLKVG</sequence>
<dbReference type="GO" id="GO:0000045">
    <property type="term" value="P:autophagosome assembly"/>
    <property type="evidence" value="ECO:0007669"/>
    <property type="project" value="TreeGrafter"/>
</dbReference>
<evidence type="ECO:0000256" key="6">
    <source>
        <dbReference type="ARBA" id="ARBA00047899"/>
    </source>
</evidence>
<organism evidence="10 11">
    <name type="scientific">Adineta steineri</name>
    <dbReference type="NCBI Taxonomy" id="433720"/>
    <lineage>
        <taxon>Eukaryota</taxon>
        <taxon>Metazoa</taxon>
        <taxon>Spiralia</taxon>
        <taxon>Gnathifera</taxon>
        <taxon>Rotifera</taxon>
        <taxon>Eurotatoria</taxon>
        <taxon>Bdelloidea</taxon>
        <taxon>Adinetida</taxon>
        <taxon>Adinetidae</taxon>
        <taxon>Adineta</taxon>
    </lineage>
</organism>
<dbReference type="InterPro" id="IPR000719">
    <property type="entry name" value="Prot_kinase_dom"/>
</dbReference>
<dbReference type="GO" id="GO:0034045">
    <property type="term" value="C:phagophore assembly site membrane"/>
    <property type="evidence" value="ECO:0007669"/>
    <property type="project" value="TreeGrafter"/>
</dbReference>
<dbReference type="EC" id="2.7.11.1" evidence="1"/>
<reference evidence="10" key="1">
    <citation type="submission" date="2021-02" db="EMBL/GenBank/DDBJ databases">
        <authorList>
            <person name="Nowell W R."/>
        </authorList>
    </citation>
    <scope>NUCLEOTIDE SEQUENCE</scope>
</reference>
<dbReference type="GO" id="GO:0005829">
    <property type="term" value="C:cytosol"/>
    <property type="evidence" value="ECO:0007669"/>
    <property type="project" value="TreeGrafter"/>
</dbReference>
<evidence type="ECO:0000256" key="5">
    <source>
        <dbReference type="ARBA" id="ARBA00022777"/>
    </source>
</evidence>
<comment type="caution">
    <text evidence="10">The sequence shown here is derived from an EMBL/GenBank/DDBJ whole genome shotgun (WGS) entry which is preliminary data.</text>
</comment>
<keyword evidence="8" id="KW-0812">Transmembrane</keyword>
<evidence type="ECO:0000256" key="7">
    <source>
        <dbReference type="ARBA" id="ARBA00048679"/>
    </source>
</evidence>
<feature type="non-terminal residue" evidence="10">
    <location>
        <position position="1"/>
    </location>
</feature>